<sequence length="138" mass="16052">MIILEMKAVVKPSQSSAIDEAIRTVQFIRNKALRLWMDAKREDKIDKYSLNKYCAVLAQQFKFVDTLNSTARQASAERDWSAIARFYDNCQKKIKGKKGYPKFQKNNRSVEYKNCGGQLSEDRKKLLSQIRKILARLN</sequence>
<dbReference type="PATRIC" id="fig|1638788.3.peg.3732"/>
<name>A0A0K1S3Q7_9CHRO</name>
<reference evidence="1 2" key="1">
    <citation type="journal article" date="2016" name="Stand. Genomic Sci.">
        <title>Complete genome sequence and genomic characterization of Microcystis panniformis FACHB 1757 by third-generation sequencing.</title>
        <authorList>
            <person name="Zhang J.Y."/>
            <person name="Guan R."/>
            <person name="Zhang H.J."/>
            <person name="Li H."/>
            <person name="Xiao P."/>
            <person name="Yu G.L."/>
            <person name="Du L."/>
            <person name="Cao D.M."/>
            <person name="Zhu B.C."/>
            <person name="Li R.H."/>
            <person name="Lu Z.H."/>
        </authorList>
    </citation>
    <scope>NUCLEOTIDE SEQUENCE [LARGE SCALE GENOMIC DNA]</scope>
    <source>
        <strain evidence="1 2">FACHB-1757</strain>
    </source>
</reference>
<dbReference type="EMBL" id="CP011339">
    <property type="protein sequence ID" value="AKV68685.1"/>
    <property type="molecule type" value="Genomic_DNA"/>
</dbReference>
<organism evidence="1 2">
    <name type="scientific">Microcystis panniformis FACHB-1757</name>
    <dbReference type="NCBI Taxonomy" id="1638788"/>
    <lineage>
        <taxon>Bacteria</taxon>
        <taxon>Bacillati</taxon>
        <taxon>Cyanobacteriota</taxon>
        <taxon>Cyanophyceae</taxon>
        <taxon>Oscillatoriophycideae</taxon>
        <taxon>Chroococcales</taxon>
        <taxon>Microcystaceae</taxon>
        <taxon>Microcystis</taxon>
    </lineage>
</organism>
<keyword evidence="2" id="KW-1185">Reference proteome</keyword>
<gene>
    <name evidence="1" type="ORF">VL20_3697</name>
</gene>
<protein>
    <submittedName>
        <fullName evidence="1">Mobile element protein</fullName>
    </submittedName>
</protein>
<accession>A0A0K1S3Q7</accession>
<proteinExistence type="predicted"/>
<dbReference type="Proteomes" id="UP000068167">
    <property type="component" value="Chromosome"/>
</dbReference>
<dbReference type="AlphaFoldDB" id="A0A0K1S3Q7"/>
<dbReference type="KEGG" id="mpk:VL20_3697"/>
<evidence type="ECO:0000313" key="2">
    <source>
        <dbReference type="Proteomes" id="UP000068167"/>
    </source>
</evidence>
<evidence type="ECO:0000313" key="1">
    <source>
        <dbReference type="EMBL" id="AKV68685.1"/>
    </source>
</evidence>